<organism evidence="8 9">
    <name type="scientific">Streptomyces venezuelae (strain ATCC 10712 / CBS 650.69 / DSM 40230 / JCM 4526 / NBRC 13096 / PD 04745)</name>
    <dbReference type="NCBI Taxonomy" id="953739"/>
    <lineage>
        <taxon>Bacteria</taxon>
        <taxon>Bacillati</taxon>
        <taxon>Actinomycetota</taxon>
        <taxon>Actinomycetes</taxon>
        <taxon>Kitasatosporales</taxon>
        <taxon>Streptomycetaceae</taxon>
        <taxon>Streptomyces</taxon>
    </lineage>
</organism>
<feature type="transmembrane region" description="Helical" evidence="6">
    <location>
        <begin position="392"/>
        <end position="412"/>
    </location>
</feature>
<dbReference type="Gene3D" id="1.20.1250.20">
    <property type="entry name" value="MFS general substrate transporter like domains"/>
    <property type="match status" value="2"/>
</dbReference>
<keyword evidence="2 6" id="KW-0812">Transmembrane</keyword>
<feature type="transmembrane region" description="Helical" evidence="6">
    <location>
        <begin position="330"/>
        <end position="348"/>
    </location>
</feature>
<feature type="transmembrane region" description="Helical" evidence="6">
    <location>
        <begin position="86"/>
        <end position="109"/>
    </location>
</feature>
<name>F2RLS7_STRVP</name>
<dbReference type="Proteomes" id="UP000006854">
    <property type="component" value="Chromosome"/>
</dbReference>
<dbReference type="InterPro" id="IPR036259">
    <property type="entry name" value="MFS_trans_sf"/>
</dbReference>
<feature type="domain" description="Major facilitator superfamily (MFS) profile" evidence="7">
    <location>
        <begin position="259"/>
        <end position="443"/>
    </location>
</feature>
<feature type="transmembrane region" description="Helical" evidence="6">
    <location>
        <begin position="298"/>
        <end position="318"/>
    </location>
</feature>
<sequence length="443" mass="45325">MTAEGTAAGEPQAEPPATPGAPAPGTPAAPVGGPGTAPDAPAVPVGGRWVGALSLANLGVWVGWFGPLQLLLARQAEHLAPDHKAATLALVTGVGAAVSMVANPVFGALSDRTTAAVGRRVPWVAGGVAGGAAGLLVLAAARDVATVIAGWCLVQLALNAAFAALTAAVPDQVPARQRGLVGGWLGVSQVVGILVGTALATLAGGVAAGYLACAVFAVLAAVPYVLMRRDTPLARAARPAFRWRTFLGGFWIDPRRHPDFGWAWLTRFLMNLSYSISTMYLLYYLTDAVRYGGDADNGVLILTALNALTLLSTVVISGIRSDRSGRRKSYVIRSGLVIAAATLLLAVWQTWTGAVVASLVLGLGFGVYTAVDFALLTDVLPTAEDRGKDLGVINIANALPQVLAPVIAAPVVTHFGGYTALYALAGALALAGSVLVRRIRSVA</sequence>
<proteinExistence type="predicted"/>
<feature type="transmembrane region" description="Helical" evidence="6">
    <location>
        <begin position="207"/>
        <end position="226"/>
    </location>
</feature>
<dbReference type="Pfam" id="PF07690">
    <property type="entry name" value="MFS_1"/>
    <property type="match status" value="1"/>
</dbReference>
<feature type="compositionally biased region" description="Low complexity" evidence="5">
    <location>
        <begin position="28"/>
        <end position="40"/>
    </location>
</feature>
<feature type="transmembrane region" description="Helical" evidence="6">
    <location>
        <begin position="354"/>
        <end position="380"/>
    </location>
</feature>
<dbReference type="PANTHER" id="PTHR23528:SF1">
    <property type="entry name" value="MAJOR FACILITATOR SUPERFAMILY (MFS) PROFILE DOMAIN-CONTAINING PROTEIN"/>
    <property type="match status" value="1"/>
</dbReference>
<evidence type="ECO:0000313" key="8">
    <source>
        <dbReference type="EMBL" id="CCA60457.1"/>
    </source>
</evidence>
<comment type="subcellular location">
    <subcellularLocation>
        <location evidence="1">Cell membrane</location>
        <topology evidence="1">Multi-pass membrane protein</topology>
    </subcellularLocation>
</comment>
<feature type="compositionally biased region" description="Pro residues" evidence="5">
    <location>
        <begin position="13"/>
        <end position="27"/>
    </location>
</feature>
<dbReference type="KEGG" id="sve:SVEN_7171"/>
<gene>
    <name evidence="8" type="ordered locus">SVEN_7171</name>
</gene>
<dbReference type="GO" id="GO:0005886">
    <property type="term" value="C:plasma membrane"/>
    <property type="evidence" value="ECO:0007669"/>
    <property type="project" value="UniProtKB-SubCell"/>
</dbReference>
<dbReference type="EMBL" id="FR845719">
    <property type="protein sequence ID" value="CCA60457.1"/>
    <property type="molecule type" value="Genomic_DNA"/>
</dbReference>
<dbReference type="eggNOG" id="COG2211">
    <property type="taxonomic scope" value="Bacteria"/>
</dbReference>
<evidence type="ECO:0000256" key="4">
    <source>
        <dbReference type="ARBA" id="ARBA00023136"/>
    </source>
</evidence>
<dbReference type="InterPro" id="IPR011701">
    <property type="entry name" value="MFS"/>
</dbReference>
<dbReference type="HOGENOM" id="CLU_040011_1_1_11"/>
<keyword evidence="3 6" id="KW-1133">Transmembrane helix</keyword>
<feature type="transmembrane region" description="Helical" evidence="6">
    <location>
        <begin position="49"/>
        <end position="66"/>
    </location>
</feature>
<feature type="transmembrane region" description="Helical" evidence="6">
    <location>
        <begin position="121"/>
        <end position="141"/>
    </location>
</feature>
<dbReference type="RefSeq" id="WP_015038352.1">
    <property type="nucleotide sequence ID" value="NC_018750.1"/>
</dbReference>
<feature type="transmembrane region" description="Helical" evidence="6">
    <location>
        <begin position="264"/>
        <end position="286"/>
    </location>
</feature>
<keyword evidence="4 6" id="KW-0472">Membrane</keyword>
<evidence type="ECO:0000256" key="3">
    <source>
        <dbReference type="ARBA" id="ARBA00022989"/>
    </source>
</evidence>
<dbReference type="OrthoDB" id="7584869at2"/>
<dbReference type="GeneID" id="51867685"/>
<keyword evidence="9" id="KW-1185">Reference proteome</keyword>
<dbReference type="PROSITE" id="PS50850">
    <property type="entry name" value="MFS"/>
    <property type="match status" value="1"/>
</dbReference>
<protein>
    <recommendedName>
        <fullName evidence="7">Major facilitator superfamily (MFS) profile domain-containing protein</fullName>
    </recommendedName>
</protein>
<dbReference type="PATRIC" id="fig|953739.5.peg.2398"/>
<evidence type="ECO:0000313" key="9">
    <source>
        <dbReference type="Proteomes" id="UP000006854"/>
    </source>
</evidence>
<evidence type="ECO:0000256" key="2">
    <source>
        <dbReference type="ARBA" id="ARBA00022692"/>
    </source>
</evidence>
<feature type="compositionally biased region" description="Low complexity" evidence="5">
    <location>
        <begin position="1"/>
        <end position="12"/>
    </location>
</feature>
<reference evidence="8 9" key="1">
    <citation type="journal article" date="2011" name="BMC Genomics">
        <title>Genome-wide analysis of the role of GlnR in Streptomyces venezuelae provides new insights into global nitrogen regulation in actinomycetes.</title>
        <authorList>
            <person name="Pullan S.T."/>
            <person name="Bibb M.J."/>
            <person name="Merrick M."/>
        </authorList>
    </citation>
    <scope>NUCLEOTIDE SEQUENCE [LARGE SCALE GENOMIC DNA]</scope>
    <source>
        <strain evidence="8">ATCC 10712</strain>
    </source>
</reference>
<accession>F2RLS7</accession>
<evidence type="ECO:0000256" key="5">
    <source>
        <dbReference type="SAM" id="MobiDB-lite"/>
    </source>
</evidence>
<feature type="region of interest" description="Disordered" evidence="5">
    <location>
        <begin position="1"/>
        <end position="40"/>
    </location>
</feature>
<dbReference type="SUPFAM" id="SSF103473">
    <property type="entry name" value="MFS general substrate transporter"/>
    <property type="match status" value="1"/>
</dbReference>
<feature type="transmembrane region" description="Helical" evidence="6">
    <location>
        <begin position="147"/>
        <end position="169"/>
    </location>
</feature>
<feature type="transmembrane region" description="Helical" evidence="6">
    <location>
        <begin position="418"/>
        <end position="436"/>
    </location>
</feature>
<evidence type="ECO:0000256" key="1">
    <source>
        <dbReference type="ARBA" id="ARBA00004651"/>
    </source>
</evidence>
<feature type="transmembrane region" description="Helical" evidence="6">
    <location>
        <begin position="181"/>
        <end position="201"/>
    </location>
</feature>
<evidence type="ECO:0000256" key="6">
    <source>
        <dbReference type="SAM" id="Phobius"/>
    </source>
</evidence>
<dbReference type="PANTHER" id="PTHR23528">
    <property type="match status" value="1"/>
</dbReference>
<dbReference type="AlphaFoldDB" id="F2RLS7"/>
<dbReference type="STRING" id="953739.SVEN_7171"/>
<evidence type="ECO:0000259" key="7">
    <source>
        <dbReference type="PROSITE" id="PS50850"/>
    </source>
</evidence>
<dbReference type="InterPro" id="IPR020846">
    <property type="entry name" value="MFS_dom"/>
</dbReference>
<dbReference type="GO" id="GO:0022857">
    <property type="term" value="F:transmembrane transporter activity"/>
    <property type="evidence" value="ECO:0007669"/>
    <property type="project" value="InterPro"/>
</dbReference>